<dbReference type="EMBL" id="CM042017">
    <property type="protein sequence ID" value="KAI3691475.1"/>
    <property type="molecule type" value="Genomic_DNA"/>
</dbReference>
<comment type="caution">
    <text evidence="1">The sequence shown here is derived from an EMBL/GenBank/DDBJ whole genome shotgun (WGS) entry which is preliminary data.</text>
</comment>
<organism evidence="1 2">
    <name type="scientific">Cichorium intybus</name>
    <name type="common">Chicory</name>
    <dbReference type="NCBI Taxonomy" id="13427"/>
    <lineage>
        <taxon>Eukaryota</taxon>
        <taxon>Viridiplantae</taxon>
        <taxon>Streptophyta</taxon>
        <taxon>Embryophyta</taxon>
        <taxon>Tracheophyta</taxon>
        <taxon>Spermatophyta</taxon>
        <taxon>Magnoliopsida</taxon>
        <taxon>eudicotyledons</taxon>
        <taxon>Gunneridae</taxon>
        <taxon>Pentapetalae</taxon>
        <taxon>asterids</taxon>
        <taxon>campanulids</taxon>
        <taxon>Asterales</taxon>
        <taxon>Asteraceae</taxon>
        <taxon>Cichorioideae</taxon>
        <taxon>Cichorieae</taxon>
        <taxon>Cichoriinae</taxon>
        <taxon>Cichorium</taxon>
    </lineage>
</organism>
<sequence length="92" mass="10835">MTRMRWEGGRKITARSQEDFTTVTPLSLSHNHTPTTSQCLNNCLPFRRPHVSQLLPLRTYIAFLLIFSLRFLISPKNHKILIIICYDDLCWF</sequence>
<protein>
    <submittedName>
        <fullName evidence="1">Uncharacterized protein</fullName>
    </submittedName>
</protein>
<evidence type="ECO:0000313" key="1">
    <source>
        <dbReference type="EMBL" id="KAI3691475.1"/>
    </source>
</evidence>
<gene>
    <name evidence="1" type="ORF">L2E82_49836</name>
</gene>
<name>A0ACB8Z153_CICIN</name>
<reference evidence="1 2" key="2">
    <citation type="journal article" date="2022" name="Mol. Ecol. Resour.">
        <title>The genomes of chicory, endive, great burdock and yacon provide insights into Asteraceae paleo-polyploidization history and plant inulin production.</title>
        <authorList>
            <person name="Fan W."/>
            <person name="Wang S."/>
            <person name="Wang H."/>
            <person name="Wang A."/>
            <person name="Jiang F."/>
            <person name="Liu H."/>
            <person name="Zhao H."/>
            <person name="Xu D."/>
            <person name="Zhang Y."/>
        </authorList>
    </citation>
    <scope>NUCLEOTIDE SEQUENCE [LARGE SCALE GENOMIC DNA]</scope>
    <source>
        <strain evidence="2">cv. Punajuju</strain>
        <tissue evidence="1">Leaves</tissue>
    </source>
</reference>
<dbReference type="Proteomes" id="UP001055811">
    <property type="component" value="Linkage Group LG09"/>
</dbReference>
<proteinExistence type="predicted"/>
<reference evidence="2" key="1">
    <citation type="journal article" date="2022" name="Mol. Ecol. Resour.">
        <title>The genomes of chicory, endive, great burdock and yacon provide insights into Asteraceae palaeo-polyploidization history and plant inulin production.</title>
        <authorList>
            <person name="Fan W."/>
            <person name="Wang S."/>
            <person name="Wang H."/>
            <person name="Wang A."/>
            <person name="Jiang F."/>
            <person name="Liu H."/>
            <person name="Zhao H."/>
            <person name="Xu D."/>
            <person name="Zhang Y."/>
        </authorList>
    </citation>
    <scope>NUCLEOTIDE SEQUENCE [LARGE SCALE GENOMIC DNA]</scope>
    <source>
        <strain evidence="2">cv. Punajuju</strain>
    </source>
</reference>
<evidence type="ECO:0000313" key="2">
    <source>
        <dbReference type="Proteomes" id="UP001055811"/>
    </source>
</evidence>
<keyword evidence="2" id="KW-1185">Reference proteome</keyword>
<accession>A0ACB8Z153</accession>